<sequence>MAANITIGSGERNSGEVLQLRAHYQDRWEDFKGADGATEIAEDLSIEVFDVSSDNGGVCNSLGTIREETEESVFSYDFHRRGEDVVYVVVGKQREAAAMDALVWTVNNAVVNRASTVVFLVYVFPETKFIPSPLGNLPISQVNPEHKEMYMAQERGKRREFLQKFLNVCSASQVQVDTILIENEMEAKAILDLIPILNIRKLVIGATKSSVRRIRSRKGNGGVVDQILHNAPEFCEVKIICEGKEMSRELTVESSSSHSPSPQASNNTPNFDQEQEQTKNDYVSCGCFKI</sequence>
<evidence type="ECO:0000256" key="1">
    <source>
        <dbReference type="SAM" id="MobiDB-lite"/>
    </source>
</evidence>
<dbReference type="Proteomes" id="UP000231279">
    <property type="component" value="Unassembled WGS sequence"/>
</dbReference>
<dbReference type="CDD" id="cd01989">
    <property type="entry name" value="USP_STK_Ubox_N"/>
    <property type="match status" value="1"/>
</dbReference>
<dbReference type="OrthoDB" id="1654852at2759"/>
<feature type="compositionally biased region" description="Polar residues" evidence="1">
    <location>
        <begin position="263"/>
        <end position="272"/>
    </location>
</feature>
<dbReference type="SUPFAM" id="SSF52402">
    <property type="entry name" value="Adenine nucleotide alpha hydrolases-like"/>
    <property type="match status" value="1"/>
</dbReference>
<feature type="region of interest" description="Disordered" evidence="1">
    <location>
        <begin position="250"/>
        <end position="278"/>
    </location>
</feature>
<accession>A0A2G9H447</accession>
<dbReference type="Gene3D" id="3.40.50.620">
    <property type="entry name" value="HUPs"/>
    <property type="match status" value="1"/>
</dbReference>
<keyword evidence="3" id="KW-1185">Reference proteome</keyword>
<organism evidence="2 3">
    <name type="scientific">Handroanthus impetiginosus</name>
    <dbReference type="NCBI Taxonomy" id="429701"/>
    <lineage>
        <taxon>Eukaryota</taxon>
        <taxon>Viridiplantae</taxon>
        <taxon>Streptophyta</taxon>
        <taxon>Embryophyta</taxon>
        <taxon>Tracheophyta</taxon>
        <taxon>Spermatophyta</taxon>
        <taxon>Magnoliopsida</taxon>
        <taxon>eudicotyledons</taxon>
        <taxon>Gunneridae</taxon>
        <taxon>Pentapetalae</taxon>
        <taxon>asterids</taxon>
        <taxon>lamiids</taxon>
        <taxon>Lamiales</taxon>
        <taxon>Bignoniaceae</taxon>
        <taxon>Crescentiina</taxon>
        <taxon>Tabebuia alliance</taxon>
        <taxon>Handroanthus</taxon>
    </lineage>
</organism>
<dbReference type="EMBL" id="NKXS01002732">
    <property type="protein sequence ID" value="PIN12281.1"/>
    <property type="molecule type" value="Genomic_DNA"/>
</dbReference>
<dbReference type="STRING" id="429701.A0A2G9H447"/>
<dbReference type="AlphaFoldDB" id="A0A2G9H447"/>
<dbReference type="PANTHER" id="PTHR47382">
    <property type="entry name" value="U-BOX DOMAIN-CONTAINING PROTEIN 52-LIKE"/>
    <property type="match status" value="1"/>
</dbReference>
<comment type="caution">
    <text evidence="2">The sequence shown here is derived from an EMBL/GenBank/DDBJ whole genome shotgun (WGS) entry which is preliminary data.</text>
</comment>
<proteinExistence type="predicted"/>
<reference evidence="3" key="1">
    <citation type="journal article" date="2018" name="Gigascience">
        <title>Genome assembly of the Pink Ipe (Handroanthus impetiginosus, Bignoniaceae), a highly valued, ecologically keystone Neotropical timber forest tree.</title>
        <authorList>
            <person name="Silva-Junior O.B."/>
            <person name="Grattapaglia D."/>
            <person name="Novaes E."/>
            <person name="Collevatti R.G."/>
        </authorList>
    </citation>
    <scope>NUCLEOTIDE SEQUENCE [LARGE SCALE GENOMIC DNA]</scope>
    <source>
        <strain evidence="3">cv. UFG-1</strain>
    </source>
</reference>
<protein>
    <recommendedName>
        <fullName evidence="4">UspA domain-containing protein</fullName>
    </recommendedName>
</protein>
<dbReference type="PANTHER" id="PTHR47382:SF3">
    <property type="entry name" value="ADENINE NUCLEOTIDE ALPHA HYDROLASES-LIKE SUPERFAMILY PROTEIN"/>
    <property type="match status" value="1"/>
</dbReference>
<evidence type="ECO:0000313" key="3">
    <source>
        <dbReference type="Proteomes" id="UP000231279"/>
    </source>
</evidence>
<evidence type="ECO:0008006" key="4">
    <source>
        <dbReference type="Google" id="ProtNLM"/>
    </source>
</evidence>
<name>A0A2G9H447_9LAMI</name>
<evidence type="ECO:0000313" key="2">
    <source>
        <dbReference type="EMBL" id="PIN12281.1"/>
    </source>
</evidence>
<dbReference type="InterPro" id="IPR014729">
    <property type="entry name" value="Rossmann-like_a/b/a_fold"/>
</dbReference>
<gene>
    <name evidence="2" type="ORF">CDL12_15119</name>
</gene>